<evidence type="ECO:0000256" key="1">
    <source>
        <dbReference type="ARBA" id="ARBA00023015"/>
    </source>
</evidence>
<keyword evidence="3" id="KW-0804">Transcription</keyword>
<sequence length="274" mass="31266">MGKNGDVASNHIRVELDTEIDPLIGGVSVAGKVYKKDSGAMVHMRYLGSYAVLYVMDGGGWYEDERGYRSKVSKGDVLIIHPDVGHRYGPAPGQHWHELYLVFQGPIFDLWRDAGYLKSGLWKGESQVMEEWGKELEEYLKMYAMNQAHLVSALQLMIAKLSSITYSGTKKIRRDHWSTLAMKQLAGSDRDLHEIAGELGMSYEHFRKSFKKEVGLSPLQYRNKQLAIRAYHLIMGSEDSVKEIARKLGFYDDAYFSKFFKKYYGVAPNEVRSM</sequence>
<dbReference type="PANTHER" id="PTHR43280">
    <property type="entry name" value="ARAC-FAMILY TRANSCRIPTIONAL REGULATOR"/>
    <property type="match status" value="1"/>
</dbReference>
<dbReference type="PANTHER" id="PTHR43280:SF2">
    <property type="entry name" value="HTH-TYPE TRANSCRIPTIONAL REGULATOR EXSA"/>
    <property type="match status" value="1"/>
</dbReference>
<comment type="caution">
    <text evidence="5">The sequence shown here is derived from an EMBL/GenBank/DDBJ whole genome shotgun (WGS) entry which is preliminary data.</text>
</comment>
<name>A0ABP9UW66_9BACT</name>
<dbReference type="EMBL" id="BAABRL010000001">
    <property type="protein sequence ID" value="GAA5493955.1"/>
    <property type="molecule type" value="Genomic_DNA"/>
</dbReference>
<reference evidence="5 6" key="1">
    <citation type="submission" date="2024-02" db="EMBL/GenBank/DDBJ databases">
        <title>Rubritalea halochordaticola NBRC 107102.</title>
        <authorList>
            <person name="Ichikawa N."/>
            <person name="Katano-Makiyama Y."/>
            <person name="Hidaka K."/>
        </authorList>
    </citation>
    <scope>NUCLEOTIDE SEQUENCE [LARGE SCALE GENOMIC DNA]</scope>
    <source>
        <strain evidence="5 6">NBRC 107102</strain>
    </source>
</reference>
<dbReference type="PROSITE" id="PS01124">
    <property type="entry name" value="HTH_ARAC_FAMILY_2"/>
    <property type="match status" value="1"/>
</dbReference>
<evidence type="ECO:0000313" key="5">
    <source>
        <dbReference type="EMBL" id="GAA5493955.1"/>
    </source>
</evidence>
<organism evidence="5 6">
    <name type="scientific">Rubritalea halochordaticola</name>
    <dbReference type="NCBI Taxonomy" id="714537"/>
    <lineage>
        <taxon>Bacteria</taxon>
        <taxon>Pseudomonadati</taxon>
        <taxon>Verrucomicrobiota</taxon>
        <taxon>Verrucomicrobiia</taxon>
        <taxon>Verrucomicrobiales</taxon>
        <taxon>Rubritaleaceae</taxon>
        <taxon>Rubritalea</taxon>
    </lineage>
</organism>
<dbReference type="InterPro" id="IPR037923">
    <property type="entry name" value="HTH-like"/>
</dbReference>
<evidence type="ECO:0000259" key="4">
    <source>
        <dbReference type="PROSITE" id="PS01124"/>
    </source>
</evidence>
<dbReference type="InterPro" id="IPR003313">
    <property type="entry name" value="AraC-bd"/>
</dbReference>
<evidence type="ECO:0000313" key="6">
    <source>
        <dbReference type="Proteomes" id="UP001424741"/>
    </source>
</evidence>
<keyword evidence="1" id="KW-0805">Transcription regulation</keyword>
<dbReference type="Gene3D" id="2.60.120.10">
    <property type="entry name" value="Jelly Rolls"/>
    <property type="match status" value="1"/>
</dbReference>
<keyword evidence="2" id="KW-0238">DNA-binding</keyword>
<dbReference type="Proteomes" id="UP001424741">
    <property type="component" value="Unassembled WGS sequence"/>
</dbReference>
<dbReference type="SUPFAM" id="SSF51215">
    <property type="entry name" value="Regulatory protein AraC"/>
    <property type="match status" value="1"/>
</dbReference>
<evidence type="ECO:0000256" key="2">
    <source>
        <dbReference type="ARBA" id="ARBA00023125"/>
    </source>
</evidence>
<dbReference type="PRINTS" id="PR00032">
    <property type="entry name" value="HTHARAC"/>
</dbReference>
<dbReference type="Pfam" id="PF02311">
    <property type="entry name" value="AraC_binding"/>
    <property type="match status" value="1"/>
</dbReference>
<feature type="domain" description="HTH araC/xylS-type" evidence="4">
    <location>
        <begin position="175"/>
        <end position="274"/>
    </location>
</feature>
<dbReference type="InterPro" id="IPR020449">
    <property type="entry name" value="Tscrpt_reg_AraC-type_HTH"/>
</dbReference>
<protein>
    <submittedName>
        <fullName evidence="5">HTH-type transcriptional activator RhaS</fullName>
    </submittedName>
</protein>
<proteinExistence type="predicted"/>
<dbReference type="Pfam" id="PF12833">
    <property type="entry name" value="HTH_18"/>
    <property type="match status" value="1"/>
</dbReference>
<dbReference type="Gene3D" id="1.10.10.60">
    <property type="entry name" value="Homeodomain-like"/>
    <property type="match status" value="2"/>
</dbReference>
<evidence type="ECO:0000256" key="3">
    <source>
        <dbReference type="ARBA" id="ARBA00023163"/>
    </source>
</evidence>
<dbReference type="SMART" id="SM00342">
    <property type="entry name" value="HTH_ARAC"/>
    <property type="match status" value="1"/>
</dbReference>
<keyword evidence="6" id="KW-1185">Reference proteome</keyword>
<dbReference type="SUPFAM" id="SSF46689">
    <property type="entry name" value="Homeodomain-like"/>
    <property type="match status" value="2"/>
</dbReference>
<dbReference type="InterPro" id="IPR014710">
    <property type="entry name" value="RmlC-like_jellyroll"/>
</dbReference>
<gene>
    <name evidence="5" type="primary">rhaS_2</name>
    <name evidence="5" type="ORF">Rhal01_00108</name>
</gene>
<dbReference type="InterPro" id="IPR009057">
    <property type="entry name" value="Homeodomain-like_sf"/>
</dbReference>
<accession>A0ABP9UW66</accession>
<dbReference type="InterPro" id="IPR018060">
    <property type="entry name" value="HTH_AraC"/>
</dbReference>